<proteinExistence type="predicted"/>
<protein>
    <submittedName>
        <fullName evidence="1">Uncharacterized protein</fullName>
    </submittedName>
</protein>
<accession>A0ACB9ANZ3</accession>
<dbReference type="EMBL" id="CM042015">
    <property type="protein sequence ID" value="KAI3710155.1"/>
    <property type="molecule type" value="Genomic_DNA"/>
</dbReference>
<evidence type="ECO:0000313" key="1">
    <source>
        <dbReference type="EMBL" id="KAI3710155.1"/>
    </source>
</evidence>
<evidence type="ECO:0000313" key="2">
    <source>
        <dbReference type="Proteomes" id="UP001055811"/>
    </source>
</evidence>
<keyword evidence="2" id="KW-1185">Reference proteome</keyword>
<sequence>MLSVSQAQLLGFKSAYPKYGKVIVDKALYLKYNLSLSSVNVCIHDQQVAEVKSAMEDLIALDYVDELNLGSCVQFHA</sequence>
<dbReference type="Proteomes" id="UP001055811">
    <property type="component" value="Linkage Group LG07"/>
</dbReference>
<name>A0ACB9ANZ3_CICIN</name>
<comment type="caution">
    <text evidence="1">The sequence shown here is derived from an EMBL/GenBank/DDBJ whole genome shotgun (WGS) entry which is preliminary data.</text>
</comment>
<gene>
    <name evidence="1" type="ORF">L2E82_39929</name>
</gene>
<organism evidence="1 2">
    <name type="scientific">Cichorium intybus</name>
    <name type="common">Chicory</name>
    <dbReference type="NCBI Taxonomy" id="13427"/>
    <lineage>
        <taxon>Eukaryota</taxon>
        <taxon>Viridiplantae</taxon>
        <taxon>Streptophyta</taxon>
        <taxon>Embryophyta</taxon>
        <taxon>Tracheophyta</taxon>
        <taxon>Spermatophyta</taxon>
        <taxon>Magnoliopsida</taxon>
        <taxon>eudicotyledons</taxon>
        <taxon>Gunneridae</taxon>
        <taxon>Pentapetalae</taxon>
        <taxon>asterids</taxon>
        <taxon>campanulids</taxon>
        <taxon>Asterales</taxon>
        <taxon>Asteraceae</taxon>
        <taxon>Cichorioideae</taxon>
        <taxon>Cichorieae</taxon>
        <taxon>Cichoriinae</taxon>
        <taxon>Cichorium</taxon>
    </lineage>
</organism>
<reference evidence="2" key="1">
    <citation type="journal article" date="2022" name="Mol. Ecol. Resour.">
        <title>The genomes of chicory, endive, great burdock and yacon provide insights into Asteraceae palaeo-polyploidization history and plant inulin production.</title>
        <authorList>
            <person name="Fan W."/>
            <person name="Wang S."/>
            <person name="Wang H."/>
            <person name="Wang A."/>
            <person name="Jiang F."/>
            <person name="Liu H."/>
            <person name="Zhao H."/>
            <person name="Xu D."/>
            <person name="Zhang Y."/>
        </authorList>
    </citation>
    <scope>NUCLEOTIDE SEQUENCE [LARGE SCALE GENOMIC DNA]</scope>
    <source>
        <strain evidence="2">cv. Punajuju</strain>
    </source>
</reference>
<reference evidence="1 2" key="2">
    <citation type="journal article" date="2022" name="Mol. Ecol. Resour.">
        <title>The genomes of chicory, endive, great burdock and yacon provide insights into Asteraceae paleo-polyploidization history and plant inulin production.</title>
        <authorList>
            <person name="Fan W."/>
            <person name="Wang S."/>
            <person name="Wang H."/>
            <person name="Wang A."/>
            <person name="Jiang F."/>
            <person name="Liu H."/>
            <person name="Zhao H."/>
            <person name="Xu D."/>
            <person name="Zhang Y."/>
        </authorList>
    </citation>
    <scope>NUCLEOTIDE SEQUENCE [LARGE SCALE GENOMIC DNA]</scope>
    <source>
        <strain evidence="2">cv. Punajuju</strain>
        <tissue evidence="1">Leaves</tissue>
    </source>
</reference>